<protein>
    <submittedName>
        <fullName evidence="2">DNA-binding protein</fullName>
    </submittedName>
</protein>
<evidence type="ECO:0000313" key="3">
    <source>
        <dbReference type="Proteomes" id="UP000651271"/>
    </source>
</evidence>
<keyword evidence="3" id="KW-1185">Reference proteome</keyword>
<dbReference type="Gene3D" id="2.40.160.60">
    <property type="entry name" value="Outer membrane protein transport protein (OMPP1/FadL/TodX)"/>
    <property type="match status" value="1"/>
</dbReference>
<gene>
    <name evidence="2" type="ORF">H8B04_08870</name>
</gene>
<dbReference type="GO" id="GO:0003677">
    <property type="term" value="F:DNA binding"/>
    <property type="evidence" value="ECO:0007669"/>
    <property type="project" value="UniProtKB-KW"/>
</dbReference>
<sequence>MITRILFILLLPVQLCAQTFNAAPFHGMGNTGLASESLYSITCNAAGLADLSSTHLATTYQPHFMTKDLRTQAAYLGVPLKHIGAIGLGIRNYGIAQVSSFLTGNLVYARSFGGVFSTSVSANYHRFHVQDYVNDNAFSFDLGALIKLGEKVNVGLLFRNTTLTKFKDDTEQYLPTEAAAGFLYKISNILSLTTDVYYEFDQGINIRSGIAYSTADIVILRAGASSNPMQYFGGIGLKWNRFQFDVSSAFHTRLGSSPQIALAYAF</sequence>
<keyword evidence="1" id="KW-0732">Signal</keyword>
<dbReference type="RefSeq" id="WP_190302119.1">
    <property type="nucleotide sequence ID" value="NZ_JACOIJ010000014.1"/>
</dbReference>
<proteinExistence type="predicted"/>
<organism evidence="2 3">
    <name type="scientific">Sphingobacterium litopenaei</name>
    <dbReference type="NCBI Taxonomy" id="2763500"/>
    <lineage>
        <taxon>Bacteria</taxon>
        <taxon>Pseudomonadati</taxon>
        <taxon>Bacteroidota</taxon>
        <taxon>Sphingobacteriia</taxon>
        <taxon>Sphingobacteriales</taxon>
        <taxon>Sphingobacteriaceae</taxon>
        <taxon>Sphingobacterium</taxon>
    </lineage>
</organism>
<comment type="caution">
    <text evidence="2">The sequence shown here is derived from an EMBL/GenBank/DDBJ whole genome shotgun (WGS) entry which is preliminary data.</text>
</comment>
<evidence type="ECO:0000256" key="1">
    <source>
        <dbReference type="SAM" id="SignalP"/>
    </source>
</evidence>
<dbReference type="Proteomes" id="UP000651271">
    <property type="component" value="Unassembled WGS sequence"/>
</dbReference>
<dbReference type="EMBL" id="JACOIJ010000014">
    <property type="protein sequence ID" value="MBD1429680.1"/>
    <property type="molecule type" value="Genomic_DNA"/>
</dbReference>
<keyword evidence="2" id="KW-0238">DNA-binding</keyword>
<feature type="chain" id="PRO_5045203503" evidence="1">
    <location>
        <begin position="23"/>
        <end position="266"/>
    </location>
</feature>
<name>A0ABR7YEG8_9SPHI</name>
<feature type="signal peptide" evidence="1">
    <location>
        <begin position="1"/>
        <end position="22"/>
    </location>
</feature>
<evidence type="ECO:0000313" key="2">
    <source>
        <dbReference type="EMBL" id="MBD1429680.1"/>
    </source>
</evidence>
<reference evidence="2 3" key="1">
    <citation type="submission" date="2020-08" db="EMBL/GenBank/DDBJ databases">
        <title>Sphingobacterium sp. DN04309 isolated from aquaculture water.</title>
        <authorList>
            <person name="Zhang M."/>
        </authorList>
    </citation>
    <scope>NUCLEOTIDE SEQUENCE [LARGE SCALE GENOMIC DNA]</scope>
    <source>
        <strain evidence="2 3">DN04309</strain>
    </source>
</reference>
<accession>A0ABR7YEG8</accession>